<feature type="repeat" description="PPR" evidence="3">
    <location>
        <begin position="200"/>
        <end position="234"/>
    </location>
</feature>
<dbReference type="Pfam" id="PF01535">
    <property type="entry name" value="PPR"/>
    <property type="match status" value="3"/>
</dbReference>
<keyword evidence="1" id="KW-0677">Repeat</keyword>
<name>A0A2G9GNQ1_9LAMI</name>
<dbReference type="InterPro" id="IPR046960">
    <property type="entry name" value="PPR_At4g14850-like_plant"/>
</dbReference>
<dbReference type="PROSITE" id="PS51375">
    <property type="entry name" value="PPR"/>
    <property type="match status" value="4"/>
</dbReference>
<dbReference type="InterPro" id="IPR011990">
    <property type="entry name" value="TPR-like_helical_dom_sf"/>
</dbReference>
<dbReference type="STRING" id="429701.A0A2G9GNQ1"/>
<feature type="repeat" description="PPR" evidence="3">
    <location>
        <begin position="98"/>
        <end position="132"/>
    </location>
</feature>
<dbReference type="PANTHER" id="PTHR47926:SF467">
    <property type="entry name" value="REPEAT-CONTAINING PROTEIN, PUTATIVE-RELATED"/>
    <property type="match status" value="1"/>
</dbReference>
<dbReference type="OrthoDB" id="185373at2759"/>
<evidence type="ECO:0000256" key="3">
    <source>
        <dbReference type="PROSITE-ProRule" id="PRU00708"/>
    </source>
</evidence>
<comment type="caution">
    <text evidence="4">The sequence shown here is derived from an EMBL/GenBank/DDBJ whole genome shotgun (WGS) entry which is preliminary data.</text>
</comment>
<comment type="similarity">
    <text evidence="2">Belongs to the PPR family. PCMP-E subfamily.</text>
</comment>
<dbReference type="InterPro" id="IPR046848">
    <property type="entry name" value="E_motif"/>
</dbReference>
<proteinExistence type="inferred from homology"/>
<evidence type="ECO:0000313" key="4">
    <source>
        <dbReference type="EMBL" id="PIN06893.1"/>
    </source>
</evidence>
<dbReference type="FunFam" id="1.25.40.10:FF:001156">
    <property type="entry name" value="Pentatricopeptide repeat-containing protein At5g61800"/>
    <property type="match status" value="1"/>
</dbReference>
<dbReference type="PANTHER" id="PTHR47926">
    <property type="entry name" value="PENTATRICOPEPTIDE REPEAT-CONTAINING PROTEIN"/>
    <property type="match status" value="1"/>
</dbReference>
<dbReference type="GO" id="GO:0003723">
    <property type="term" value="F:RNA binding"/>
    <property type="evidence" value="ECO:0007669"/>
    <property type="project" value="InterPro"/>
</dbReference>
<accession>A0A2G9GNQ1</accession>
<dbReference type="Gene3D" id="1.25.40.10">
    <property type="entry name" value="Tetratricopeptide repeat domain"/>
    <property type="match status" value="3"/>
</dbReference>
<feature type="repeat" description="PPR" evidence="3">
    <location>
        <begin position="5"/>
        <end position="35"/>
    </location>
</feature>
<dbReference type="Pfam" id="PF13041">
    <property type="entry name" value="PPR_2"/>
    <property type="match status" value="2"/>
</dbReference>
<dbReference type="Pfam" id="PF20431">
    <property type="entry name" value="E_motif"/>
    <property type="match status" value="1"/>
</dbReference>
<dbReference type="Proteomes" id="UP000231279">
    <property type="component" value="Unassembled WGS sequence"/>
</dbReference>
<dbReference type="EMBL" id="NKXS01004289">
    <property type="protein sequence ID" value="PIN06893.1"/>
    <property type="molecule type" value="Genomic_DNA"/>
</dbReference>
<keyword evidence="5" id="KW-1185">Reference proteome</keyword>
<evidence type="ECO:0008006" key="6">
    <source>
        <dbReference type="Google" id="ProtNLM"/>
    </source>
</evidence>
<evidence type="ECO:0000256" key="1">
    <source>
        <dbReference type="ARBA" id="ARBA00022737"/>
    </source>
</evidence>
<dbReference type="NCBIfam" id="TIGR00756">
    <property type="entry name" value="PPR"/>
    <property type="match status" value="6"/>
</dbReference>
<organism evidence="4 5">
    <name type="scientific">Handroanthus impetiginosus</name>
    <dbReference type="NCBI Taxonomy" id="429701"/>
    <lineage>
        <taxon>Eukaryota</taxon>
        <taxon>Viridiplantae</taxon>
        <taxon>Streptophyta</taxon>
        <taxon>Embryophyta</taxon>
        <taxon>Tracheophyta</taxon>
        <taxon>Spermatophyta</taxon>
        <taxon>Magnoliopsida</taxon>
        <taxon>eudicotyledons</taxon>
        <taxon>Gunneridae</taxon>
        <taxon>Pentapetalae</taxon>
        <taxon>asterids</taxon>
        <taxon>lamiids</taxon>
        <taxon>Lamiales</taxon>
        <taxon>Bignoniaceae</taxon>
        <taxon>Crescentiina</taxon>
        <taxon>Tabebuia alliance</taxon>
        <taxon>Handroanthus</taxon>
    </lineage>
</organism>
<evidence type="ECO:0000313" key="5">
    <source>
        <dbReference type="Proteomes" id="UP000231279"/>
    </source>
</evidence>
<evidence type="ECO:0000256" key="2">
    <source>
        <dbReference type="ARBA" id="ARBA00061659"/>
    </source>
</evidence>
<dbReference type="InterPro" id="IPR002885">
    <property type="entry name" value="PPR_rpt"/>
</dbReference>
<sequence length="384" mass="42360">MSVRNEVSWTAMMVGYLSFGDMAAAKCLFDEMPERNEATWNAMIKGLVKFGDLKSARQVFNTMPFRNEVSFTTLIDGYAKAGDMAAARSLFDELPHKDLVSWSALISGYVQKGKPCGAVKAFGEMWAMNLKPDEFVMVSLMSACSQLGSLELAKSIESYMNNGSFDLKRTHVAAALVDMNAKCGNMERASSLFEEMPKRDLVSYCSMIQGLCIHGSGPQAILLFDRMIGEGIRPDDVAFTVILTACSHAGLVDDGCRFFELMIHRYCVNPSPDHYACMVNLLGKSGKLKAAYELIQSMPVESHAGAWGALLGACRLHGDIDLGEVVARRLFEIEPQNAGNYVLLSNIYAEADRWLNVYHLRDKMSEKGVRKIPGCSYVESTTPV</sequence>
<dbReference type="FunFam" id="1.25.40.10:FF:000334">
    <property type="entry name" value="Pentatricopeptide repeat-containing protein"/>
    <property type="match status" value="1"/>
</dbReference>
<dbReference type="AlphaFoldDB" id="A0A2G9GNQ1"/>
<reference evidence="5" key="1">
    <citation type="journal article" date="2018" name="Gigascience">
        <title>Genome assembly of the Pink Ipe (Handroanthus impetiginosus, Bignoniaceae), a highly valued, ecologically keystone Neotropical timber forest tree.</title>
        <authorList>
            <person name="Silva-Junior O.B."/>
            <person name="Grattapaglia D."/>
            <person name="Novaes E."/>
            <person name="Collevatti R.G."/>
        </authorList>
    </citation>
    <scope>NUCLEOTIDE SEQUENCE [LARGE SCALE GENOMIC DNA]</scope>
    <source>
        <strain evidence="5">cv. UFG-1</strain>
    </source>
</reference>
<protein>
    <recommendedName>
        <fullName evidence="6">Pentacotripeptide-repeat region of PRORP domain-containing protein</fullName>
    </recommendedName>
</protein>
<gene>
    <name evidence="4" type="ORF">CDL12_20554</name>
</gene>
<dbReference type="Pfam" id="PF12854">
    <property type="entry name" value="PPR_1"/>
    <property type="match status" value="1"/>
</dbReference>
<feature type="repeat" description="PPR" evidence="3">
    <location>
        <begin position="36"/>
        <end position="70"/>
    </location>
</feature>
<dbReference type="GO" id="GO:0009451">
    <property type="term" value="P:RNA modification"/>
    <property type="evidence" value="ECO:0007669"/>
    <property type="project" value="InterPro"/>
</dbReference>